<protein>
    <recommendedName>
        <fullName evidence="6">Cohesin domain-containing protein</fullName>
    </recommendedName>
</protein>
<feature type="transmembrane region" description="Helical" evidence="2">
    <location>
        <begin position="268"/>
        <end position="291"/>
    </location>
</feature>
<accession>A0A1M5XL14</accession>
<keyword evidence="3" id="KW-0732">Signal</keyword>
<dbReference type="EMBL" id="FQXU01000005">
    <property type="protein sequence ID" value="SHI00429.1"/>
    <property type="molecule type" value="Genomic_DNA"/>
</dbReference>
<evidence type="ECO:0000256" key="2">
    <source>
        <dbReference type="SAM" id="Phobius"/>
    </source>
</evidence>
<feature type="chain" id="PRO_5009915015" description="Cohesin domain-containing protein" evidence="3">
    <location>
        <begin position="24"/>
        <end position="300"/>
    </location>
</feature>
<reference evidence="4 5" key="1">
    <citation type="submission" date="2016-11" db="EMBL/GenBank/DDBJ databases">
        <authorList>
            <person name="Jaros S."/>
            <person name="Januszkiewicz K."/>
            <person name="Wedrychowicz H."/>
        </authorList>
    </citation>
    <scope>NUCLEOTIDE SEQUENCE [LARGE SCALE GENOMIC DNA]</scope>
    <source>
        <strain evidence="4 5">DSM 6191</strain>
    </source>
</reference>
<feature type="signal peptide" evidence="3">
    <location>
        <begin position="1"/>
        <end position="23"/>
    </location>
</feature>
<organism evidence="4 5">
    <name type="scientific">Clostridium intestinale DSM 6191</name>
    <dbReference type="NCBI Taxonomy" id="1121320"/>
    <lineage>
        <taxon>Bacteria</taxon>
        <taxon>Bacillati</taxon>
        <taxon>Bacillota</taxon>
        <taxon>Clostridia</taxon>
        <taxon>Eubacteriales</taxon>
        <taxon>Clostridiaceae</taxon>
        <taxon>Clostridium</taxon>
    </lineage>
</organism>
<dbReference type="AlphaFoldDB" id="A0A1M5XL14"/>
<evidence type="ECO:0000313" key="5">
    <source>
        <dbReference type="Proteomes" id="UP000184241"/>
    </source>
</evidence>
<evidence type="ECO:0008006" key="6">
    <source>
        <dbReference type="Google" id="ProtNLM"/>
    </source>
</evidence>
<feature type="compositionally biased region" description="Basic and acidic residues" evidence="1">
    <location>
        <begin position="249"/>
        <end position="262"/>
    </location>
</feature>
<proteinExistence type="predicted"/>
<name>A0A1M5XL14_9CLOT</name>
<evidence type="ECO:0000313" key="4">
    <source>
        <dbReference type="EMBL" id="SHI00429.1"/>
    </source>
</evidence>
<feature type="compositionally biased region" description="Low complexity" evidence="1">
    <location>
        <begin position="166"/>
        <end position="181"/>
    </location>
</feature>
<feature type="region of interest" description="Disordered" evidence="1">
    <location>
        <begin position="148"/>
        <end position="263"/>
    </location>
</feature>
<dbReference type="Proteomes" id="UP000184241">
    <property type="component" value="Unassembled WGS sequence"/>
</dbReference>
<evidence type="ECO:0000256" key="1">
    <source>
        <dbReference type="SAM" id="MobiDB-lite"/>
    </source>
</evidence>
<sequence length="300" mass="31682">MKKIITSLVSMLLMLGISLKVYAAETNWASTESVNLTKSQNQFKIEVSVNNKTPYAGGEFGIQCGEGVNVKSVTYRNNSSKAGPTSARGLTWFSFFSGNNDFSGTVKAEVTLEYTGEKNTSVVIDNISVYTKDGAKIETEKFTPRKLIKVNREGADNPVEQPNPPGNGENPGTNPNTPNEGNNGGGNNTEGNNNTGSNTGSNGSNTQGNVATNGSNQNKGNNEGNNSSKDEENTSDGKSNNNNGSTKGNDTKNSGDSKDIQNDKNATLSPVIIILLIISIGANGVLGYLIIKNKSKKGNE</sequence>
<keyword evidence="2" id="KW-0472">Membrane</keyword>
<evidence type="ECO:0000256" key="3">
    <source>
        <dbReference type="SAM" id="SignalP"/>
    </source>
</evidence>
<keyword evidence="2" id="KW-1133">Transmembrane helix</keyword>
<dbReference type="RefSeq" id="WP_073018272.1">
    <property type="nucleotide sequence ID" value="NZ_FQXU01000005.1"/>
</dbReference>
<keyword evidence="2" id="KW-0812">Transmembrane</keyword>
<gene>
    <name evidence="4" type="ORF">SAMN02745941_01490</name>
</gene>
<feature type="compositionally biased region" description="Low complexity" evidence="1">
    <location>
        <begin position="189"/>
        <end position="227"/>
    </location>
</feature>
<feature type="compositionally biased region" description="Low complexity" evidence="1">
    <location>
        <begin position="236"/>
        <end position="248"/>
    </location>
</feature>